<dbReference type="InterPro" id="IPR036366">
    <property type="entry name" value="PGBDSf"/>
</dbReference>
<dbReference type="PANTHER" id="PTHR30404:SF0">
    <property type="entry name" value="N-ACETYLMURAMOYL-L-ALANINE AMIDASE AMIC"/>
    <property type="match status" value="1"/>
</dbReference>
<proteinExistence type="predicted"/>
<dbReference type="Gene3D" id="3.40.630.40">
    <property type="entry name" value="Zn-dependent exopeptidases"/>
    <property type="match status" value="1"/>
</dbReference>
<dbReference type="Pfam" id="PF01471">
    <property type="entry name" value="PG_binding_1"/>
    <property type="match status" value="1"/>
</dbReference>
<dbReference type="EMBL" id="JAMTCJ010000004">
    <property type="protein sequence ID" value="MCP2177889.1"/>
    <property type="molecule type" value="Genomic_DNA"/>
</dbReference>
<gene>
    <name evidence="3" type="ORF">LX13_003730</name>
</gene>
<dbReference type="Pfam" id="PF01520">
    <property type="entry name" value="Amidase_3"/>
    <property type="match status" value="1"/>
</dbReference>
<dbReference type="SUPFAM" id="SSF53187">
    <property type="entry name" value="Zn-dependent exopeptidases"/>
    <property type="match status" value="1"/>
</dbReference>
<dbReference type="RefSeq" id="WP_253662859.1">
    <property type="nucleotide sequence ID" value="NZ_BAAAJQ010000003.1"/>
</dbReference>
<dbReference type="InterPro" id="IPR036365">
    <property type="entry name" value="PGBD-like_sf"/>
</dbReference>
<evidence type="ECO:0000259" key="2">
    <source>
        <dbReference type="SMART" id="SM00646"/>
    </source>
</evidence>
<keyword evidence="4" id="KW-1185">Reference proteome</keyword>
<dbReference type="InterPro" id="IPR050695">
    <property type="entry name" value="N-acetylmuramoyl_amidase_3"/>
</dbReference>
<dbReference type="InterPro" id="IPR002508">
    <property type="entry name" value="MurNAc-LAA_cat"/>
</dbReference>
<accession>A0ABT1HIY6</accession>
<name>A0ABT1HIY6_9NOCA</name>
<feature type="domain" description="MurNAc-LAA" evidence="2">
    <location>
        <begin position="168"/>
        <end position="283"/>
    </location>
</feature>
<evidence type="ECO:0000313" key="4">
    <source>
        <dbReference type="Proteomes" id="UP001206895"/>
    </source>
</evidence>
<dbReference type="CDD" id="cd02696">
    <property type="entry name" value="MurNAc-LAA"/>
    <property type="match status" value="1"/>
</dbReference>
<dbReference type="PANTHER" id="PTHR30404">
    <property type="entry name" value="N-ACETYLMURAMOYL-L-ALANINE AMIDASE"/>
    <property type="match status" value="1"/>
</dbReference>
<dbReference type="Gene3D" id="1.10.101.10">
    <property type="entry name" value="PGBD-like superfamily/PGBD"/>
    <property type="match status" value="1"/>
</dbReference>
<dbReference type="SMART" id="SM00646">
    <property type="entry name" value="Ami_3"/>
    <property type="match status" value="1"/>
</dbReference>
<dbReference type="SUPFAM" id="SSF47090">
    <property type="entry name" value="PGBD-like"/>
    <property type="match status" value="1"/>
</dbReference>
<comment type="caution">
    <text evidence="3">The sequence shown here is derived from an EMBL/GenBank/DDBJ whole genome shotgun (WGS) entry which is preliminary data.</text>
</comment>
<keyword evidence="1" id="KW-0378">Hydrolase</keyword>
<evidence type="ECO:0000313" key="3">
    <source>
        <dbReference type="EMBL" id="MCP2177889.1"/>
    </source>
</evidence>
<reference evidence="3 4" key="1">
    <citation type="submission" date="2022-06" db="EMBL/GenBank/DDBJ databases">
        <title>Genomic Encyclopedia of Archaeal and Bacterial Type Strains, Phase II (KMG-II): from individual species to whole genera.</title>
        <authorList>
            <person name="Goeker M."/>
        </authorList>
    </citation>
    <scope>NUCLEOTIDE SEQUENCE [LARGE SCALE GENOMIC DNA]</scope>
    <source>
        <strain evidence="3 4">DSM 44693</strain>
    </source>
</reference>
<sequence length="297" mass="32045">MDRYRLGERILAYRMSAPMQGEDVAELQSRLAGLGFYNGLVEGHFGEVTHNALCSFQCEYGLSQDGICGPNTLRPLQHLGTPVTGGSQYAAHSDDGHRWFGSRAIAKRVVIDPGFGVADEYVDAATADLETRVLLELARLVEGRMAAAGIEIILTRDAADNPDDAVRAGVVNSYGPDLFIALRCGRYRNTNANGIATFYFGDAHGSASTIGRVLAGLVQQEVVARTGLKDCHTHQRTWDILRLAQMPTVEIDVGYITNPADAAALAEPQTRDVIADAILVAVKRLYLLGQSGNTPET</sequence>
<organism evidence="3 4">
    <name type="scientific">Williamsia maris</name>
    <dbReference type="NCBI Taxonomy" id="72806"/>
    <lineage>
        <taxon>Bacteria</taxon>
        <taxon>Bacillati</taxon>
        <taxon>Actinomycetota</taxon>
        <taxon>Actinomycetes</taxon>
        <taxon>Mycobacteriales</taxon>
        <taxon>Nocardiaceae</taxon>
        <taxon>Williamsia</taxon>
    </lineage>
</organism>
<dbReference type="InterPro" id="IPR002477">
    <property type="entry name" value="Peptidoglycan-bd-like"/>
</dbReference>
<protein>
    <submittedName>
        <fullName evidence="3">N-acetylmuramoyl-L-alanine amidase</fullName>
    </submittedName>
</protein>
<dbReference type="Proteomes" id="UP001206895">
    <property type="component" value="Unassembled WGS sequence"/>
</dbReference>
<evidence type="ECO:0000256" key="1">
    <source>
        <dbReference type="ARBA" id="ARBA00022801"/>
    </source>
</evidence>